<protein>
    <submittedName>
        <fullName evidence="1">Uncharacterized protein</fullName>
    </submittedName>
</protein>
<name>A0ABV8TV43_9ACTN</name>
<organism evidence="1 2">
    <name type="scientific">Salininema proteolyticum</name>
    <dbReference type="NCBI Taxonomy" id="1607685"/>
    <lineage>
        <taxon>Bacteria</taxon>
        <taxon>Bacillati</taxon>
        <taxon>Actinomycetota</taxon>
        <taxon>Actinomycetes</taxon>
        <taxon>Glycomycetales</taxon>
        <taxon>Glycomycetaceae</taxon>
        <taxon>Salininema</taxon>
    </lineage>
</organism>
<accession>A0ABV8TV43</accession>
<sequence length="383" mass="42657">MAIEQDYLSAYGSIEGFDDVNDAVEYAFKRALTKTYLDHAFKVITGFAEGNQSIALIPDASQQIFDVEGFSPDIPEFDYEAHGIGYRGEDDDSEDARRVNLDDECRFVAFIKAGKNVLNYRNFDCICNFKEVFEAVDHAALDIALHCLSQVKLYHPESLWRLQEAEEQFRDYARILGAAGADGDDTMTTDIIQVENRLSDWEGDDADEFRRNWLDSARNAPIVHRNIAISMMALAALQKSHIMAVRMTYSSVLESAIEKTEEETERTTVSLKKDEWAGVALAIDGALIAGTIVSGGSLATVLTAAKFLASSTSYIGSGKKEIQTYTLASEDPNEIVRSVLHDMESLKSQITQGEYKIESEAKDLEGLVDETKKRDLELYEFGA</sequence>
<evidence type="ECO:0000313" key="1">
    <source>
        <dbReference type="EMBL" id="MFC4334340.1"/>
    </source>
</evidence>
<proteinExistence type="predicted"/>
<keyword evidence="2" id="KW-1185">Reference proteome</keyword>
<gene>
    <name evidence="1" type="ORF">ACFPET_03915</name>
</gene>
<evidence type="ECO:0000313" key="2">
    <source>
        <dbReference type="Proteomes" id="UP001595823"/>
    </source>
</evidence>
<dbReference type="RefSeq" id="WP_380618080.1">
    <property type="nucleotide sequence ID" value="NZ_JBHSDK010000004.1"/>
</dbReference>
<reference evidence="2" key="1">
    <citation type="journal article" date="2019" name="Int. J. Syst. Evol. Microbiol.">
        <title>The Global Catalogue of Microorganisms (GCM) 10K type strain sequencing project: providing services to taxonomists for standard genome sequencing and annotation.</title>
        <authorList>
            <consortium name="The Broad Institute Genomics Platform"/>
            <consortium name="The Broad Institute Genome Sequencing Center for Infectious Disease"/>
            <person name="Wu L."/>
            <person name="Ma J."/>
        </authorList>
    </citation>
    <scope>NUCLEOTIDE SEQUENCE [LARGE SCALE GENOMIC DNA]</scope>
    <source>
        <strain evidence="2">IBRC-M 10908</strain>
    </source>
</reference>
<dbReference type="Proteomes" id="UP001595823">
    <property type="component" value="Unassembled WGS sequence"/>
</dbReference>
<comment type="caution">
    <text evidence="1">The sequence shown here is derived from an EMBL/GenBank/DDBJ whole genome shotgun (WGS) entry which is preliminary data.</text>
</comment>
<dbReference type="EMBL" id="JBHSDK010000004">
    <property type="protein sequence ID" value="MFC4334340.1"/>
    <property type="molecule type" value="Genomic_DNA"/>
</dbReference>